<protein>
    <recommendedName>
        <fullName evidence="1">DUF6894 domain-containing protein</fullName>
    </recommendedName>
</protein>
<accession>A0A4Y9M830</accession>
<name>A0A4Y9M830_9BRAD</name>
<gene>
    <name evidence="2" type="ORF">E4K65_04845</name>
</gene>
<feature type="domain" description="DUF6894" evidence="1">
    <location>
        <begin position="3"/>
        <end position="70"/>
    </location>
</feature>
<reference evidence="2 3" key="1">
    <citation type="submission" date="2019-03" db="EMBL/GenBank/DDBJ databases">
        <title>Bradyrhizobium diversity isolated from nodules of Chamaecrista fasciculata.</title>
        <authorList>
            <person name="Klepa M.S."/>
            <person name="Urquiaga M.O."/>
            <person name="Hungria M."/>
            <person name="Delamuta J.R."/>
        </authorList>
    </citation>
    <scope>NUCLEOTIDE SEQUENCE [LARGE SCALE GENOMIC DNA]</scope>
    <source>
        <strain evidence="2 3">CNPSo 3448</strain>
    </source>
</reference>
<comment type="caution">
    <text evidence="2">The sequence shown here is derived from an EMBL/GenBank/DDBJ whole genome shotgun (WGS) entry which is preliminary data.</text>
</comment>
<dbReference type="EMBL" id="SPQT01000001">
    <property type="protein sequence ID" value="TFV51384.1"/>
    <property type="molecule type" value="Genomic_DNA"/>
</dbReference>
<dbReference type="Proteomes" id="UP000297966">
    <property type="component" value="Unassembled WGS sequence"/>
</dbReference>
<dbReference type="OrthoDB" id="7575967at2"/>
<dbReference type="InterPro" id="IPR054189">
    <property type="entry name" value="DUF6894"/>
</dbReference>
<organism evidence="2 3">
    <name type="scientific">Bradyrhizobium niftali</name>
    <dbReference type="NCBI Taxonomy" id="2560055"/>
    <lineage>
        <taxon>Bacteria</taxon>
        <taxon>Pseudomonadati</taxon>
        <taxon>Pseudomonadota</taxon>
        <taxon>Alphaproteobacteria</taxon>
        <taxon>Hyphomicrobiales</taxon>
        <taxon>Nitrobacteraceae</taxon>
        <taxon>Bradyrhizobium</taxon>
    </lineage>
</organism>
<evidence type="ECO:0000259" key="1">
    <source>
        <dbReference type="Pfam" id="PF21834"/>
    </source>
</evidence>
<sequence length="76" mass="9000">MPRYFFHITHQRAEIDHEGEELPDKHAAWKEATVTAGQMHQSIDGKLARDRDWRMEVTDAFQNTLYVLHLRAEKPK</sequence>
<dbReference type="AlphaFoldDB" id="A0A4Y9M830"/>
<dbReference type="RefSeq" id="WP_135173126.1">
    <property type="nucleotide sequence ID" value="NZ_SPQT01000001.1"/>
</dbReference>
<evidence type="ECO:0000313" key="2">
    <source>
        <dbReference type="EMBL" id="TFV51384.1"/>
    </source>
</evidence>
<proteinExistence type="predicted"/>
<keyword evidence="3" id="KW-1185">Reference proteome</keyword>
<dbReference type="Pfam" id="PF21834">
    <property type="entry name" value="DUF6894"/>
    <property type="match status" value="1"/>
</dbReference>
<evidence type="ECO:0000313" key="3">
    <source>
        <dbReference type="Proteomes" id="UP000297966"/>
    </source>
</evidence>